<evidence type="ECO:0000259" key="1">
    <source>
        <dbReference type="PROSITE" id="PS50801"/>
    </source>
</evidence>
<feature type="domain" description="STAS" evidence="1">
    <location>
        <begin position="1"/>
        <end position="71"/>
    </location>
</feature>
<dbReference type="Pfam" id="PF01740">
    <property type="entry name" value="STAS"/>
    <property type="match status" value="1"/>
</dbReference>
<keyword evidence="3" id="KW-1185">Reference proteome</keyword>
<dbReference type="Proteomes" id="UP000694251">
    <property type="component" value="Chromosome 8"/>
</dbReference>
<organism evidence="2 3">
    <name type="scientific">Arabidopsis suecica</name>
    <name type="common">Swedish thale-cress</name>
    <name type="synonym">Cardaminopsis suecica</name>
    <dbReference type="NCBI Taxonomy" id="45249"/>
    <lineage>
        <taxon>Eukaryota</taxon>
        <taxon>Viridiplantae</taxon>
        <taxon>Streptophyta</taxon>
        <taxon>Embryophyta</taxon>
        <taxon>Tracheophyta</taxon>
        <taxon>Spermatophyta</taxon>
        <taxon>Magnoliopsida</taxon>
        <taxon>eudicotyledons</taxon>
        <taxon>Gunneridae</taxon>
        <taxon>Pentapetalae</taxon>
        <taxon>rosids</taxon>
        <taxon>malvids</taxon>
        <taxon>Brassicales</taxon>
        <taxon>Brassicaceae</taxon>
        <taxon>Camelineae</taxon>
        <taxon>Arabidopsis</taxon>
    </lineage>
</organism>
<dbReference type="AlphaFoldDB" id="A0A8T2B872"/>
<protein>
    <submittedName>
        <fullName evidence="2">STAS domain</fullName>
    </submittedName>
</protein>
<dbReference type="InterPro" id="IPR002645">
    <property type="entry name" value="STAS_dom"/>
</dbReference>
<reference evidence="2 3" key="1">
    <citation type="submission" date="2020-12" db="EMBL/GenBank/DDBJ databases">
        <title>Concerted genomic and epigenomic changes stabilize Arabidopsis allopolyploids.</title>
        <authorList>
            <person name="Chen Z."/>
        </authorList>
    </citation>
    <scope>NUCLEOTIDE SEQUENCE [LARGE SCALE GENOMIC DNA]</scope>
    <source>
        <strain evidence="2">As9502</strain>
        <tissue evidence="2">Leaf</tissue>
    </source>
</reference>
<gene>
    <name evidence="2" type="ORF">ISN44_As08g017450</name>
</gene>
<evidence type="ECO:0000313" key="2">
    <source>
        <dbReference type="EMBL" id="KAG7582129.1"/>
    </source>
</evidence>
<sequence length="104" mass="11805">MTEFVYLQKQWRILRWTREGETRIKENNGTTLKCIILDMTAVSAIDTSGLEAVFALRRRLEKQSLQLALVNPVGTDGKATQVQDQKPIQSIDLLNRNFLSSLLG</sequence>
<comment type="caution">
    <text evidence="2">The sequence shown here is derived from an EMBL/GenBank/DDBJ whole genome shotgun (WGS) entry which is preliminary data.</text>
</comment>
<proteinExistence type="predicted"/>
<dbReference type="EMBL" id="JAEFBJ010000008">
    <property type="protein sequence ID" value="KAG7582129.1"/>
    <property type="molecule type" value="Genomic_DNA"/>
</dbReference>
<evidence type="ECO:0000313" key="3">
    <source>
        <dbReference type="Proteomes" id="UP000694251"/>
    </source>
</evidence>
<accession>A0A8T2B872</accession>
<dbReference type="OrthoDB" id="1732301at2759"/>
<dbReference type="PROSITE" id="PS50801">
    <property type="entry name" value="STAS"/>
    <property type="match status" value="1"/>
</dbReference>
<name>A0A8T2B872_ARASU</name>
<dbReference type="CDD" id="cd07042">
    <property type="entry name" value="STAS_SulP_like_sulfate_transporter"/>
    <property type="match status" value="1"/>
</dbReference>